<feature type="domain" description="Reverse transcriptase" evidence="1">
    <location>
        <begin position="237"/>
        <end position="310"/>
    </location>
</feature>
<gene>
    <name evidence="2" type="ORF">ANN_21660</name>
</gene>
<evidence type="ECO:0000313" key="3">
    <source>
        <dbReference type="Proteomes" id="UP001148838"/>
    </source>
</evidence>
<evidence type="ECO:0000313" key="2">
    <source>
        <dbReference type="EMBL" id="KAJ4429491.1"/>
    </source>
</evidence>
<protein>
    <recommendedName>
        <fullName evidence="1">Reverse transcriptase domain-containing protein</fullName>
    </recommendedName>
</protein>
<dbReference type="InterPro" id="IPR000477">
    <property type="entry name" value="RT_dom"/>
</dbReference>
<name>A0ABQ8S636_PERAM</name>
<dbReference type="EMBL" id="JAJSOF020000033">
    <property type="protein sequence ID" value="KAJ4429491.1"/>
    <property type="molecule type" value="Genomic_DNA"/>
</dbReference>
<accession>A0ABQ8S636</accession>
<keyword evidence="3" id="KW-1185">Reference proteome</keyword>
<comment type="caution">
    <text evidence="2">The sequence shown here is derived from an EMBL/GenBank/DDBJ whole genome shotgun (WGS) entry which is preliminary data.</text>
</comment>
<sequence>MYDIHAISRISLKTAMALFNAKIVPIATYGIDLIWERLSLKDLMNLEAVKSRFLKATLGISKYTKSRLAYELFREPFFIEDLRMRLPSTDSSKKLLHEREKKRRDICILFYDIINICGYIASEGYEIDNASEMGPGSSAESYLTFALNGLMENLQKKPQPDAMTLFESVALSEALDRIPRGVSWHLVQSIENKEICRGKTRGVTCQRCSQKSKTTDEQSSDNSVNLQQSPYRPVSIYAFPIHCGLKQGDALSPLLFNFALEYAIRKVQDNRHGLELNGLHQLLVYADDVNMLGENPQTIKENTDILLEASKAIVWK</sequence>
<dbReference type="SUPFAM" id="SSF56672">
    <property type="entry name" value="DNA/RNA polymerases"/>
    <property type="match status" value="1"/>
</dbReference>
<dbReference type="InterPro" id="IPR043502">
    <property type="entry name" value="DNA/RNA_pol_sf"/>
</dbReference>
<dbReference type="Proteomes" id="UP001148838">
    <property type="component" value="Unassembled WGS sequence"/>
</dbReference>
<evidence type="ECO:0000259" key="1">
    <source>
        <dbReference type="Pfam" id="PF00078"/>
    </source>
</evidence>
<proteinExistence type="predicted"/>
<reference evidence="2 3" key="1">
    <citation type="journal article" date="2022" name="Allergy">
        <title>Genome assembly and annotation of Periplaneta americana reveal a comprehensive cockroach allergen profile.</title>
        <authorList>
            <person name="Wang L."/>
            <person name="Xiong Q."/>
            <person name="Saelim N."/>
            <person name="Wang L."/>
            <person name="Nong W."/>
            <person name="Wan A.T."/>
            <person name="Shi M."/>
            <person name="Liu X."/>
            <person name="Cao Q."/>
            <person name="Hui J.H.L."/>
            <person name="Sookrung N."/>
            <person name="Leung T.F."/>
            <person name="Tungtrongchitr A."/>
            <person name="Tsui S.K.W."/>
        </authorList>
    </citation>
    <scope>NUCLEOTIDE SEQUENCE [LARGE SCALE GENOMIC DNA]</scope>
    <source>
        <strain evidence="2">PWHHKU_190912</strain>
    </source>
</reference>
<organism evidence="2 3">
    <name type="scientific">Periplaneta americana</name>
    <name type="common">American cockroach</name>
    <name type="synonym">Blatta americana</name>
    <dbReference type="NCBI Taxonomy" id="6978"/>
    <lineage>
        <taxon>Eukaryota</taxon>
        <taxon>Metazoa</taxon>
        <taxon>Ecdysozoa</taxon>
        <taxon>Arthropoda</taxon>
        <taxon>Hexapoda</taxon>
        <taxon>Insecta</taxon>
        <taxon>Pterygota</taxon>
        <taxon>Neoptera</taxon>
        <taxon>Polyneoptera</taxon>
        <taxon>Dictyoptera</taxon>
        <taxon>Blattodea</taxon>
        <taxon>Blattoidea</taxon>
        <taxon>Blattidae</taxon>
        <taxon>Blattinae</taxon>
        <taxon>Periplaneta</taxon>
    </lineage>
</organism>
<dbReference type="Pfam" id="PF00078">
    <property type="entry name" value="RVT_1"/>
    <property type="match status" value="1"/>
</dbReference>